<sequence length="45" mass="5443">MTDEVLWQQDDVARSRDKLLSKPDEFVKQKECYVRYADQFAFMVI</sequence>
<comment type="caution">
    <text evidence="1">The sequence shown here is derived from an EMBL/GenBank/DDBJ whole genome shotgun (WGS) entry which is preliminary data.</text>
</comment>
<accession>A0ABT3Y042</accession>
<dbReference type="EMBL" id="JAOVZV010000002">
    <property type="protein sequence ID" value="MCX8531505.1"/>
    <property type="molecule type" value="Genomic_DNA"/>
</dbReference>
<proteinExistence type="predicted"/>
<protein>
    <submittedName>
        <fullName evidence="1">Uncharacterized protein</fullName>
    </submittedName>
</protein>
<evidence type="ECO:0000313" key="1">
    <source>
        <dbReference type="EMBL" id="MCX8531505.1"/>
    </source>
</evidence>
<reference evidence="1" key="1">
    <citation type="submission" date="2022-10" db="EMBL/GenBank/DDBJ databases">
        <title>Chryseobacterium sp. nov., a novel bacterial species.</title>
        <authorList>
            <person name="Cao Y."/>
        </authorList>
    </citation>
    <scope>NUCLEOTIDE SEQUENCE</scope>
    <source>
        <strain evidence="1">KC 927</strain>
    </source>
</reference>
<gene>
    <name evidence="1" type="ORF">OEA66_03940</name>
</gene>
<keyword evidence="2" id="KW-1185">Reference proteome</keyword>
<evidence type="ECO:0000313" key="2">
    <source>
        <dbReference type="Proteomes" id="UP001070176"/>
    </source>
</evidence>
<organism evidence="1 2">
    <name type="scientific">Chryseobacterium luquanense</name>
    <dbReference type="NCBI Taxonomy" id="2983766"/>
    <lineage>
        <taxon>Bacteria</taxon>
        <taxon>Pseudomonadati</taxon>
        <taxon>Bacteroidota</taxon>
        <taxon>Flavobacteriia</taxon>
        <taxon>Flavobacteriales</taxon>
        <taxon>Weeksellaceae</taxon>
        <taxon>Chryseobacterium group</taxon>
        <taxon>Chryseobacterium</taxon>
    </lineage>
</organism>
<dbReference type="Proteomes" id="UP001070176">
    <property type="component" value="Unassembled WGS sequence"/>
</dbReference>
<name>A0ABT3Y042_9FLAO</name>
<dbReference type="RefSeq" id="WP_267280154.1">
    <property type="nucleotide sequence ID" value="NZ_JAOVZV010000002.1"/>
</dbReference>